<dbReference type="EMBL" id="UFQT01000030">
    <property type="protein sequence ID" value="SSX18203.1"/>
    <property type="molecule type" value="Genomic_DNA"/>
</dbReference>
<feature type="transmembrane region" description="Helical" evidence="1">
    <location>
        <begin position="336"/>
        <end position="359"/>
    </location>
</feature>
<evidence type="ECO:0000313" key="3">
    <source>
        <dbReference type="EMBL" id="SSX18203.1"/>
    </source>
</evidence>
<dbReference type="PANTHER" id="PTHR11161">
    <property type="entry name" value="O-ACYLTRANSFERASE"/>
    <property type="match status" value="1"/>
</dbReference>
<sequence length="553" mass="65955">MYIKPSIFLCVNLIVISAANKNNMFDLFEYYKLPPLYTEEDYHRCLLQSKTNESVYCSVVTTIKPDNSSEVWKLIEEYSRDKIKHFRHDITFHGICVSWCKDKLMSMEYNEYLFENIFDIDHEYYNTVYKNAFRDNEEIQNMRSKYDRILNKCVNMYLLKEFNLKGYSTVISCSSNNKSEQKNNMITEFLNNVFIGLLLVISSLVFTGTYYHFHYVQIVTKPSYSPIQELIMQIFSLQINYNRLISSPISELGRDLRYLQAARYIFIFFIIFGHLTYLYTRVPILNPQYFEQKYYSLWGMLQLNGSHIVQTFFLISGLLMGLAFKDIIDKKNFSLSYSWIAMAYRFIRLTPVYGIVLFYETTSLMRPSTLHPFWQERFKVERNQCQLNWWLNILYLNNVFNIPTTCMPHSWYLAADFQVFLFSLVFMMLSWRFKNFKFIILTLGGLIVLLFPAVITYLKEYPAIYMASPEYVDSNTDMIYKKDYKYHLLQDAFQHYYIPFYTNAGNYYFAMILGLHYDLLKNEKIVKLFKIPAHINSKSSTSINLAAIRYYQL</sequence>
<dbReference type="InterPro" id="IPR002656">
    <property type="entry name" value="Acyl_transf_3_dom"/>
</dbReference>
<feature type="transmembrane region" description="Helical" evidence="1">
    <location>
        <begin position="300"/>
        <end position="324"/>
    </location>
</feature>
<feature type="transmembrane region" description="Helical" evidence="1">
    <location>
        <begin position="189"/>
        <end position="211"/>
    </location>
</feature>
<feature type="transmembrane region" description="Helical" evidence="1">
    <location>
        <begin position="411"/>
        <end position="431"/>
    </location>
</feature>
<feature type="transmembrane region" description="Helical" evidence="1">
    <location>
        <begin position="438"/>
        <end position="458"/>
    </location>
</feature>
<keyword evidence="1" id="KW-0812">Transmembrane</keyword>
<proteinExistence type="predicted"/>
<name>A0A336LNG9_CULSO</name>
<feature type="domain" description="Acyltransferase 3" evidence="2">
    <location>
        <begin position="257"/>
        <end position="528"/>
    </location>
</feature>
<protein>
    <submittedName>
        <fullName evidence="3">CSON008227 protein</fullName>
    </submittedName>
</protein>
<dbReference type="OMA" id="SYPIDWL"/>
<feature type="transmembrane region" description="Helical" evidence="1">
    <location>
        <begin position="496"/>
        <end position="520"/>
    </location>
</feature>
<dbReference type="GO" id="GO:0016747">
    <property type="term" value="F:acyltransferase activity, transferring groups other than amino-acyl groups"/>
    <property type="evidence" value="ECO:0007669"/>
    <property type="project" value="InterPro"/>
</dbReference>
<accession>A0A336LNG9</accession>
<keyword evidence="1" id="KW-1133">Transmembrane helix</keyword>
<dbReference type="Pfam" id="PF01757">
    <property type="entry name" value="Acyl_transf_3"/>
    <property type="match status" value="1"/>
</dbReference>
<dbReference type="InterPro" id="IPR052728">
    <property type="entry name" value="O2_lipid_transport_reg"/>
</dbReference>
<dbReference type="VEuPathDB" id="VectorBase:CSON008227"/>
<evidence type="ECO:0000259" key="2">
    <source>
        <dbReference type="Pfam" id="PF01757"/>
    </source>
</evidence>
<dbReference type="PANTHER" id="PTHR11161:SF22">
    <property type="entry name" value="ACYLTRANSFERASE 3 DOMAIN-CONTAINING PROTEIN-RELATED"/>
    <property type="match status" value="1"/>
</dbReference>
<evidence type="ECO:0000256" key="1">
    <source>
        <dbReference type="SAM" id="Phobius"/>
    </source>
</evidence>
<gene>
    <name evidence="3" type="primary">CSON008227</name>
</gene>
<keyword evidence="1" id="KW-0472">Membrane</keyword>
<dbReference type="AlphaFoldDB" id="A0A336LNG9"/>
<reference evidence="3" key="1">
    <citation type="submission" date="2018-07" db="EMBL/GenBank/DDBJ databases">
        <authorList>
            <person name="Quirk P.G."/>
            <person name="Krulwich T.A."/>
        </authorList>
    </citation>
    <scope>NUCLEOTIDE SEQUENCE</scope>
</reference>
<feature type="transmembrane region" description="Helical" evidence="1">
    <location>
        <begin position="261"/>
        <end position="280"/>
    </location>
</feature>
<organism evidence="3">
    <name type="scientific">Culicoides sonorensis</name>
    <name type="common">Biting midge</name>
    <dbReference type="NCBI Taxonomy" id="179676"/>
    <lineage>
        <taxon>Eukaryota</taxon>
        <taxon>Metazoa</taxon>
        <taxon>Ecdysozoa</taxon>
        <taxon>Arthropoda</taxon>
        <taxon>Hexapoda</taxon>
        <taxon>Insecta</taxon>
        <taxon>Pterygota</taxon>
        <taxon>Neoptera</taxon>
        <taxon>Endopterygota</taxon>
        <taxon>Diptera</taxon>
        <taxon>Nematocera</taxon>
        <taxon>Chironomoidea</taxon>
        <taxon>Ceratopogonidae</taxon>
        <taxon>Ceratopogoninae</taxon>
        <taxon>Culicoides</taxon>
        <taxon>Monoculicoides</taxon>
    </lineage>
</organism>